<keyword evidence="12" id="KW-1185">Reference proteome</keyword>
<dbReference type="PROSITE" id="PS00108">
    <property type="entry name" value="PROTEIN_KINASE_ST"/>
    <property type="match status" value="1"/>
</dbReference>
<evidence type="ECO:0000256" key="4">
    <source>
        <dbReference type="ARBA" id="ARBA00022741"/>
    </source>
</evidence>
<evidence type="ECO:0000256" key="9">
    <source>
        <dbReference type="SAM" id="MobiDB-lite"/>
    </source>
</evidence>
<evidence type="ECO:0000256" key="2">
    <source>
        <dbReference type="ARBA" id="ARBA00022527"/>
    </source>
</evidence>
<evidence type="ECO:0000313" key="11">
    <source>
        <dbReference type="EMBL" id="KAJ4436658.1"/>
    </source>
</evidence>
<dbReference type="InterPro" id="IPR024435">
    <property type="entry name" value="HisRS-related_dom"/>
</dbReference>
<evidence type="ECO:0000256" key="7">
    <source>
        <dbReference type="ARBA" id="ARBA00047899"/>
    </source>
</evidence>
<evidence type="ECO:0000256" key="1">
    <source>
        <dbReference type="ARBA" id="ARBA00012513"/>
    </source>
</evidence>
<comment type="catalytic activity">
    <reaction evidence="8">
        <text>L-seryl-[protein] + ATP = O-phospho-L-seryl-[protein] + ADP + H(+)</text>
        <dbReference type="Rhea" id="RHEA:17989"/>
        <dbReference type="Rhea" id="RHEA-COMP:9863"/>
        <dbReference type="Rhea" id="RHEA-COMP:11604"/>
        <dbReference type="ChEBI" id="CHEBI:15378"/>
        <dbReference type="ChEBI" id="CHEBI:29999"/>
        <dbReference type="ChEBI" id="CHEBI:30616"/>
        <dbReference type="ChEBI" id="CHEBI:83421"/>
        <dbReference type="ChEBI" id="CHEBI:456216"/>
        <dbReference type="EC" id="2.7.11.1"/>
    </reaction>
</comment>
<dbReference type="InterPro" id="IPR041715">
    <property type="entry name" value="HisRS-like_core"/>
</dbReference>
<dbReference type="EMBL" id="JAJSOF020000021">
    <property type="protein sequence ID" value="KAJ4436658.1"/>
    <property type="molecule type" value="Genomic_DNA"/>
</dbReference>
<dbReference type="Gene3D" id="1.10.510.10">
    <property type="entry name" value="Transferase(Phosphotransferase) domain 1"/>
    <property type="match status" value="1"/>
</dbReference>
<dbReference type="InterPro" id="IPR045864">
    <property type="entry name" value="aa-tRNA-synth_II/BPL/LPL"/>
</dbReference>
<comment type="catalytic activity">
    <reaction evidence="7">
        <text>L-threonyl-[protein] + ATP = O-phospho-L-threonyl-[protein] + ADP + H(+)</text>
        <dbReference type="Rhea" id="RHEA:46608"/>
        <dbReference type="Rhea" id="RHEA-COMP:11060"/>
        <dbReference type="Rhea" id="RHEA-COMP:11605"/>
        <dbReference type="ChEBI" id="CHEBI:15378"/>
        <dbReference type="ChEBI" id="CHEBI:30013"/>
        <dbReference type="ChEBI" id="CHEBI:30616"/>
        <dbReference type="ChEBI" id="CHEBI:61977"/>
        <dbReference type="ChEBI" id="CHEBI:456216"/>
        <dbReference type="EC" id="2.7.11.1"/>
    </reaction>
</comment>
<dbReference type="InterPro" id="IPR008271">
    <property type="entry name" value="Ser/Thr_kinase_AS"/>
</dbReference>
<dbReference type="Proteomes" id="UP001148838">
    <property type="component" value="Unassembled WGS sequence"/>
</dbReference>
<evidence type="ECO:0000259" key="10">
    <source>
        <dbReference type="PROSITE" id="PS50011"/>
    </source>
</evidence>
<dbReference type="InterPro" id="IPR036621">
    <property type="entry name" value="Anticodon-bd_dom_sf"/>
</dbReference>
<dbReference type="SUPFAM" id="SSF52954">
    <property type="entry name" value="Class II aaRS ABD-related"/>
    <property type="match status" value="1"/>
</dbReference>
<protein>
    <recommendedName>
        <fullName evidence="1">non-specific serine/threonine protein kinase</fullName>
        <ecNumber evidence="1">2.7.11.1</ecNumber>
    </recommendedName>
</protein>
<dbReference type="SMART" id="SM00220">
    <property type="entry name" value="S_TKc"/>
    <property type="match status" value="1"/>
</dbReference>
<organism evidence="11 12">
    <name type="scientific">Periplaneta americana</name>
    <name type="common">American cockroach</name>
    <name type="synonym">Blatta americana</name>
    <dbReference type="NCBI Taxonomy" id="6978"/>
    <lineage>
        <taxon>Eukaryota</taxon>
        <taxon>Metazoa</taxon>
        <taxon>Ecdysozoa</taxon>
        <taxon>Arthropoda</taxon>
        <taxon>Hexapoda</taxon>
        <taxon>Insecta</taxon>
        <taxon>Pterygota</taxon>
        <taxon>Neoptera</taxon>
        <taxon>Polyneoptera</taxon>
        <taxon>Dictyoptera</taxon>
        <taxon>Blattodea</taxon>
        <taxon>Blattoidea</taxon>
        <taxon>Blattidae</taxon>
        <taxon>Blattinae</taxon>
        <taxon>Periplaneta</taxon>
    </lineage>
</organism>
<dbReference type="SUPFAM" id="SSF56112">
    <property type="entry name" value="Protein kinase-like (PK-like)"/>
    <property type="match status" value="1"/>
</dbReference>
<comment type="caution">
    <text evidence="11">The sequence shown here is derived from an EMBL/GenBank/DDBJ whole genome shotgun (WGS) entry which is preliminary data.</text>
</comment>
<evidence type="ECO:0000256" key="8">
    <source>
        <dbReference type="ARBA" id="ARBA00048679"/>
    </source>
</evidence>
<dbReference type="Pfam" id="PF13393">
    <property type="entry name" value="tRNA-synt_His"/>
    <property type="match status" value="1"/>
</dbReference>
<evidence type="ECO:0000256" key="3">
    <source>
        <dbReference type="ARBA" id="ARBA00022679"/>
    </source>
</evidence>
<gene>
    <name evidence="11" type="ORF">ANN_16789</name>
</gene>
<keyword evidence="4" id="KW-0547">Nucleotide-binding</keyword>
<evidence type="ECO:0000256" key="5">
    <source>
        <dbReference type="ARBA" id="ARBA00022777"/>
    </source>
</evidence>
<name>A0ABQ8SRN8_PERAM</name>
<sequence>MHIFSITCNEKVILGIIYMFVYSNFSYKTVHTCGITVSVSGCETRTAIDSGLYEDEERVWRLFREMVEGLTHIHQQGMIHRDLKPVNVFLDSNDHVKIGDFGLATTNILSRHPTSTPAKDPLVGNADGKLTDTPSFSHEMGDGSLTGQVGTALYVAPELSTSGCKAIYNQKVDLYSLGIIFFEMCYHPLLTGMERVKVLMNLRKSDIILPSDLTEDESPQQVHIIKWLLNHDPSQRPTSLELLQSDYVPPPQLEEAELQEMVRHTLSNPQSKAYKYLVGSCFSQEVTRAEDITYDMNVGKNVALPLPMMLQELAKDRITRVFQKHGATCLSTPLLMPRNSLYDNTESCVRLMTHSGGIVTIPHDLRVPFARYVASNGITCLKRYAIDKVYREKKVYGFHPRELYECAFDIVTPNSGTLMVEAELLSVVWEVVNEFHSMRDKTCLIRLNHTSLLKAILMHCGIEEEKYHDIYTILSEARDEKYSKFQVQTHLISLCLTDHAMVTLFSLIETESPISKVASAFRVITKRKGEAASLAKQGFHELETIISNTEALGVKCPIVVAPGLVYNVQQYSGMMCQFVCELKKKRRRGGLDVIAAGGRYDNMLANFRNMQEPPLLDNTTSKTLDMTGMTSKEICQSAAGISISLDKIVSALQDEDNTPIVDVVVCSFGHRSMVKEKAAVLRELWTAGIRSSLVDSLQSLEEIQSYCQENLIQHIVMLKDIETGTLRVRSWEKERFQEKKVNTSDLVEYLQRMLKSSSELTDSNNMLTKSESKPQSTDPASSPSVGNPLLNFSFVTVEKYPTNTRKRFEAQMMSHMSNTLQCLSAKVRVEVLALTLESAVVKTLATHLELDSDQQEFQKSIGFVIERHPRHRKYLIRICDVIHELRREKNCPVIILYSLGDNTFKVLM</sequence>
<keyword evidence="6" id="KW-0067">ATP-binding</keyword>
<evidence type="ECO:0000313" key="12">
    <source>
        <dbReference type="Proteomes" id="UP001148838"/>
    </source>
</evidence>
<dbReference type="Gene3D" id="3.40.50.800">
    <property type="entry name" value="Anticodon-binding domain"/>
    <property type="match status" value="1"/>
</dbReference>
<dbReference type="SUPFAM" id="SSF55681">
    <property type="entry name" value="Class II aaRS and biotin synthetases"/>
    <property type="match status" value="1"/>
</dbReference>
<dbReference type="PROSITE" id="PS50011">
    <property type="entry name" value="PROTEIN_KINASE_DOM"/>
    <property type="match status" value="1"/>
</dbReference>
<dbReference type="InterPro" id="IPR011009">
    <property type="entry name" value="Kinase-like_dom_sf"/>
</dbReference>
<feature type="domain" description="Protein kinase" evidence="10">
    <location>
        <begin position="1"/>
        <end position="248"/>
    </location>
</feature>
<dbReference type="Pfam" id="PF12745">
    <property type="entry name" value="HGTP_anticodon2"/>
    <property type="match status" value="1"/>
</dbReference>
<dbReference type="PANTHER" id="PTHR11476:SF7">
    <property type="entry name" value="HISTIDINE--TRNA LIGASE"/>
    <property type="match status" value="1"/>
</dbReference>
<dbReference type="InterPro" id="IPR000719">
    <property type="entry name" value="Prot_kinase_dom"/>
</dbReference>
<keyword evidence="2" id="KW-0723">Serine/threonine-protein kinase</keyword>
<accession>A0ABQ8SRN8</accession>
<dbReference type="PANTHER" id="PTHR11476">
    <property type="entry name" value="HISTIDYL-TRNA SYNTHETASE"/>
    <property type="match status" value="1"/>
</dbReference>
<evidence type="ECO:0000256" key="6">
    <source>
        <dbReference type="ARBA" id="ARBA00022840"/>
    </source>
</evidence>
<feature type="region of interest" description="Disordered" evidence="9">
    <location>
        <begin position="761"/>
        <end position="785"/>
    </location>
</feature>
<dbReference type="EC" id="2.7.11.1" evidence="1"/>
<reference evidence="11 12" key="1">
    <citation type="journal article" date="2022" name="Allergy">
        <title>Genome assembly and annotation of Periplaneta americana reveal a comprehensive cockroach allergen profile.</title>
        <authorList>
            <person name="Wang L."/>
            <person name="Xiong Q."/>
            <person name="Saelim N."/>
            <person name="Wang L."/>
            <person name="Nong W."/>
            <person name="Wan A.T."/>
            <person name="Shi M."/>
            <person name="Liu X."/>
            <person name="Cao Q."/>
            <person name="Hui J.H.L."/>
            <person name="Sookrung N."/>
            <person name="Leung T.F."/>
            <person name="Tungtrongchitr A."/>
            <person name="Tsui S.K.W."/>
        </authorList>
    </citation>
    <scope>NUCLEOTIDE SEQUENCE [LARGE SCALE GENOMIC DNA]</scope>
    <source>
        <strain evidence="11">PWHHKU_190912</strain>
    </source>
</reference>
<keyword evidence="5" id="KW-0418">Kinase</keyword>
<dbReference type="Pfam" id="PF00069">
    <property type="entry name" value="Pkinase"/>
    <property type="match status" value="1"/>
</dbReference>
<dbReference type="Gene3D" id="3.30.930.10">
    <property type="entry name" value="Bira Bifunctional Protein, Domain 2"/>
    <property type="match status" value="1"/>
</dbReference>
<keyword evidence="3" id="KW-0808">Transferase</keyword>
<proteinExistence type="predicted"/>